<keyword evidence="4" id="KW-0961">Cell wall biogenesis/degradation</keyword>
<dbReference type="PANTHER" id="PTHR30417">
    <property type="entry name" value="N-ACETYLMURAMOYL-L-ALANINE AMIDASE AMID"/>
    <property type="match status" value="1"/>
</dbReference>
<dbReference type="InterPro" id="IPR051206">
    <property type="entry name" value="NAMLAA_amidase_2"/>
</dbReference>
<keyword evidence="7" id="KW-1185">Reference proteome</keyword>
<dbReference type="PANTHER" id="PTHR30417:SF1">
    <property type="entry name" value="N-ACETYLMURAMOYL-L-ALANINE AMIDASE AMID"/>
    <property type="match status" value="1"/>
</dbReference>
<sequence>MAIIQMGNKYTNSSSRDGYVPCAIVNHISSGSMSSMDSWFTSASNNVSSAHFGVAKDGRIHQYVDIRRMAWANGLTATGTTKAPAKVVRDRPGINPNKYTISIEHEGMDGDLTEPQFASSIWLHRYIQQEVERIWGKKLLLDSVHVIGHCDIDPIRKANCPGPKFPWARLRSALATEEGQADMDKVQVFVNGQPQKEGLLINGVTYVPARAVSEALQAKVEWDHVKKVVRISK</sequence>
<dbReference type="Pfam" id="PF07833">
    <property type="entry name" value="Cu_amine_oxidN1"/>
    <property type="match status" value="1"/>
</dbReference>
<dbReference type="EMBL" id="FXAZ01000002">
    <property type="protein sequence ID" value="SMG38097.1"/>
    <property type="molecule type" value="Genomic_DNA"/>
</dbReference>
<name>A0A1X7KAA4_9BACL</name>
<dbReference type="InterPro" id="IPR036582">
    <property type="entry name" value="Mao_N_sf"/>
</dbReference>
<dbReference type="InterPro" id="IPR002502">
    <property type="entry name" value="Amidase_domain"/>
</dbReference>
<evidence type="ECO:0000313" key="6">
    <source>
        <dbReference type="EMBL" id="SMG38097.1"/>
    </source>
</evidence>
<dbReference type="Gene3D" id="3.40.80.10">
    <property type="entry name" value="Peptidoglycan recognition protein-like"/>
    <property type="match status" value="1"/>
</dbReference>
<dbReference type="GO" id="GO:0008745">
    <property type="term" value="F:N-acetylmuramoyl-L-alanine amidase activity"/>
    <property type="evidence" value="ECO:0007669"/>
    <property type="project" value="UniProtKB-EC"/>
</dbReference>
<evidence type="ECO:0000256" key="2">
    <source>
        <dbReference type="ARBA" id="ARBA00011901"/>
    </source>
</evidence>
<evidence type="ECO:0000313" key="7">
    <source>
        <dbReference type="Proteomes" id="UP000193834"/>
    </source>
</evidence>
<feature type="domain" description="N-acetylmuramoyl-L-alanine amidase" evidence="5">
    <location>
        <begin position="8"/>
        <end position="162"/>
    </location>
</feature>
<dbReference type="SUPFAM" id="SSF55846">
    <property type="entry name" value="N-acetylmuramoyl-L-alanine amidase-like"/>
    <property type="match status" value="1"/>
</dbReference>
<dbReference type="STRING" id="1852522.SAMN06295960_2276"/>
<dbReference type="EC" id="3.5.1.28" evidence="2"/>
<protein>
    <recommendedName>
        <fullName evidence="2">N-acetylmuramoyl-L-alanine amidase</fullName>
        <ecNumber evidence="2">3.5.1.28</ecNumber>
    </recommendedName>
</protein>
<dbReference type="InterPro" id="IPR036505">
    <property type="entry name" value="Amidase/PGRP_sf"/>
</dbReference>
<gene>
    <name evidence="6" type="ORF">SAMN06295960_2276</name>
</gene>
<proteinExistence type="predicted"/>
<dbReference type="RefSeq" id="WP_085494457.1">
    <property type="nucleotide sequence ID" value="NZ_FXAZ01000002.1"/>
</dbReference>
<dbReference type="Pfam" id="PF01510">
    <property type="entry name" value="Amidase_2"/>
    <property type="match status" value="1"/>
</dbReference>
<evidence type="ECO:0000256" key="1">
    <source>
        <dbReference type="ARBA" id="ARBA00001561"/>
    </source>
</evidence>
<dbReference type="CDD" id="cd06583">
    <property type="entry name" value="PGRP"/>
    <property type="match status" value="1"/>
</dbReference>
<dbReference type="SMART" id="SM00644">
    <property type="entry name" value="Ami_2"/>
    <property type="match status" value="1"/>
</dbReference>
<dbReference type="Proteomes" id="UP000193834">
    <property type="component" value="Unassembled WGS sequence"/>
</dbReference>
<evidence type="ECO:0000259" key="5">
    <source>
        <dbReference type="SMART" id="SM00644"/>
    </source>
</evidence>
<comment type="catalytic activity">
    <reaction evidence="1">
        <text>Hydrolyzes the link between N-acetylmuramoyl residues and L-amino acid residues in certain cell-wall glycopeptides.</text>
        <dbReference type="EC" id="3.5.1.28"/>
    </reaction>
</comment>
<dbReference type="GO" id="GO:0009254">
    <property type="term" value="P:peptidoglycan turnover"/>
    <property type="evidence" value="ECO:0007669"/>
    <property type="project" value="TreeGrafter"/>
</dbReference>
<dbReference type="OrthoDB" id="9794294at2"/>
<dbReference type="AlphaFoldDB" id="A0A1X7KAA4"/>
<dbReference type="GO" id="GO:0071555">
    <property type="term" value="P:cell wall organization"/>
    <property type="evidence" value="ECO:0007669"/>
    <property type="project" value="UniProtKB-KW"/>
</dbReference>
<dbReference type="SUPFAM" id="SSF55383">
    <property type="entry name" value="Copper amine oxidase, domain N"/>
    <property type="match status" value="1"/>
</dbReference>
<reference evidence="6 7" key="1">
    <citation type="submission" date="2017-04" db="EMBL/GenBank/DDBJ databases">
        <authorList>
            <person name="Afonso C.L."/>
            <person name="Miller P.J."/>
            <person name="Scott M.A."/>
            <person name="Spackman E."/>
            <person name="Goraichik I."/>
            <person name="Dimitrov K.M."/>
            <person name="Suarez D.L."/>
            <person name="Swayne D.E."/>
        </authorList>
    </citation>
    <scope>NUCLEOTIDE SEQUENCE [LARGE SCALE GENOMIC DNA]</scope>
    <source>
        <strain evidence="6 7">11</strain>
    </source>
</reference>
<organism evidence="6 7">
    <name type="scientific">Paenibacillus aquistagni</name>
    <dbReference type="NCBI Taxonomy" id="1852522"/>
    <lineage>
        <taxon>Bacteria</taxon>
        <taxon>Bacillati</taxon>
        <taxon>Bacillota</taxon>
        <taxon>Bacilli</taxon>
        <taxon>Bacillales</taxon>
        <taxon>Paenibacillaceae</taxon>
        <taxon>Paenibacillus</taxon>
    </lineage>
</organism>
<dbReference type="GO" id="GO:0009253">
    <property type="term" value="P:peptidoglycan catabolic process"/>
    <property type="evidence" value="ECO:0007669"/>
    <property type="project" value="InterPro"/>
</dbReference>
<dbReference type="InterPro" id="IPR012854">
    <property type="entry name" value="Cu_amine_oxidase-like_N"/>
</dbReference>
<evidence type="ECO:0000256" key="4">
    <source>
        <dbReference type="ARBA" id="ARBA00023316"/>
    </source>
</evidence>
<accession>A0A1X7KAA4</accession>
<evidence type="ECO:0000256" key="3">
    <source>
        <dbReference type="ARBA" id="ARBA00022801"/>
    </source>
</evidence>
<keyword evidence="3" id="KW-0378">Hydrolase</keyword>